<dbReference type="RefSeq" id="WP_131012198.1">
    <property type="nucleotide sequence ID" value="NZ_SIRE01000004.1"/>
</dbReference>
<comment type="similarity">
    <text evidence="7">Belongs to the binding-protein-dependent transport system permease family.</text>
</comment>
<evidence type="ECO:0000256" key="3">
    <source>
        <dbReference type="ARBA" id="ARBA00022475"/>
    </source>
</evidence>
<evidence type="ECO:0000256" key="6">
    <source>
        <dbReference type="ARBA" id="ARBA00023136"/>
    </source>
</evidence>
<evidence type="ECO:0000256" key="1">
    <source>
        <dbReference type="ARBA" id="ARBA00004651"/>
    </source>
</evidence>
<dbReference type="GO" id="GO:0055085">
    <property type="term" value="P:transmembrane transport"/>
    <property type="evidence" value="ECO:0007669"/>
    <property type="project" value="InterPro"/>
</dbReference>
<dbReference type="PANTHER" id="PTHR43744:SF6">
    <property type="entry name" value="ABC TRANSPORTER PERMEASE PROTEIN YESQ-RELATED"/>
    <property type="match status" value="1"/>
</dbReference>
<evidence type="ECO:0000313" key="9">
    <source>
        <dbReference type="EMBL" id="TBL80597.1"/>
    </source>
</evidence>
<evidence type="ECO:0000256" key="5">
    <source>
        <dbReference type="ARBA" id="ARBA00022989"/>
    </source>
</evidence>
<protein>
    <submittedName>
        <fullName evidence="9">Carbohydrate ABC transporter permease</fullName>
    </submittedName>
</protein>
<evidence type="ECO:0000256" key="2">
    <source>
        <dbReference type="ARBA" id="ARBA00022448"/>
    </source>
</evidence>
<dbReference type="PANTHER" id="PTHR43744">
    <property type="entry name" value="ABC TRANSPORTER PERMEASE PROTEIN MG189-RELATED-RELATED"/>
    <property type="match status" value="1"/>
</dbReference>
<feature type="transmembrane region" description="Helical" evidence="7">
    <location>
        <begin position="140"/>
        <end position="162"/>
    </location>
</feature>
<keyword evidence="3" id="KW-1003">Cell membrane</keyword>
<feature type="domain" description="ABC transmembrane type-1" evidence="8">
    <location>
        <begin position="71"/>
        <end position="263"/>
    </location>
</feature>
<evidence type="ECO:0000259" key="8">
    <source>
        <dbReference type="PROSITE" id="PS50928"/>
    </source>
</evidence>
<dbReference type="AlphaFoldDB" id="A0A4Q9DUE0"/>
<comment type="caution">
    <text evidence="9">The sequence shown here is derived from an EMBL/GenBank/DDBJ whole genome shotgun (WGS) entry which is preliminary data.</text>
</comment>
<dbReference type="GO" id="GO:0005886">
    <property type="term" value="C:plasma membrane"/>
    <property type="evidence" value="ECO:0007669"/>
    <property type="project" value="UniProtKB-SubCell"/>
</dbReference>
<name>A0A4Q9DUE0_9BACL</name>
<dbReference type="Pfam" id="PF00528">
    <property type="entry name" value="BPD_transp_1"/>
    <property type="match status" value="1"/>
</dbReference>
<feature type="transmembrane region" description="Helical" evidence="7">
    <location>
        <begin position="9"/>
        <end position="30"/>
    </location>
</feature>
<feature type="transmembrane region" description="Helical" evidence="7">
    <location>
        <begin position="108"/>
        <end position="128"/>
    </location>
</feature>
<keyword evidence="2 7" id="KW-0813">Transport</keyword>
<feature type="transmembrane region" description="Helical" evidence="7">
    <location>
        <begin position="242"/>
        <end position="263"/>
    </location>
</feature>
<evidence type="ECO:0000256" key="4">
    <source>
        <dbReference type="ARBA" id="ARBA00022692"/>
    </source>
</evidence>
<dbReference type="InterPro" id="IPR035906">
    <property type="entry name" value="MetI-like_sf"/>
</dbReference>
<proteinExistence type="inferred from homology"/>
<evidence type="ECO:0000256" key="7">
    <source>
        <dbReference type="RuleBase" id="RU363032"/>
    </source>
</evidence>
<keyword evidence="4 7" id="KW-0812">Transmembrane</keyword>
<feature type="transmembrane region" description="Helical" evidence="7">
    <location>
        <begin position="183"/>
        <end position="205"/>
    </location>
</feature>
<evidence type="ECO:0000313" key="10">
    <source>
        <dbReference type="Proteomes" id="UP000293142"/>
    </source>
</evidence>
<organism evidence="9 10">
    <name type="scientific">Paenibacillus thalictri</name>
    <dbReference type="NCBI Taxonomy" id="2527873"/>
    <lineage>
        <taxon>Bacteria</taxon>
        <taxon>Bacillati</taxon>
        <taxon>Bacillota</taxon>
        <taxon>Bacilli</taxon>
        <taxon>Bacillales</taxon>
        <taxon>Paenibacillaceae</taxon>
        <taxon>Paenibacillus</taxon>
    </lineage>
</organism>
<dbReference type="InterPro" id="IPR000515">
    <property type="entry name" value="MetI-like"/>
</dbReference>
<feature type="transmembrane region" description="Helical" evidence="7">
    <location>
        <begin position="77"/>
        <end position="96"/>
    </location>
</feature>
<keyword evidence="5 7" id="KW-1133">Transmembrane helix</keyword>
<accession>A0A4Q9DUE0</accession>
<comment type="subcellular location">
    <subcellularLocation>
        <location evidence="1 7">Cell membrane</location>
        <topology evidence="1 7">Multi-pass membrane protein</topology>
    </subcellularLocation>
</comment>
<dbReference type="SUPFAM" id="SSF161098">
    <property type="entry name" value="MetI-like"/>
    <property type="match status" value="1"/>
</dbReference>
<dbReference type="PROSITE" id="PS50928">
    <property type="entry name" value="ABC_TM1"/>
    <property type="match status" value="1"/>
</dbReference>
<dbReference type="Proteomes" id="UP000293142">
    <property type="component" value="Unassembled WGS sequence"/>
</dbReference>
<keyword evidence="6 7" id="KW-0472">Membrane</keyword>
<sequence length="278" mass="31853">MKAHVKNAAAYCFLILLGIVMIYPLLWIFASSFKSNDEIFTNVGLIPSHFTADSYLKGWKASGQYTYGTFFLNTFKLVIPTVLFTILSSCIVAYGFARFRFPLKKIMFALVIATLLLPNEIIIIPRYILFKNFGWLNSYWPFIIPALFGTYSFFIFMMLQFIRGIPRELDESARIDGCNSFAILWRIILPLCKPAIFSIAIFQFVWRWNDFLNVLIYVNSVAKFPISLALRMSMDVTGTVAWNQLMAMSILCILPPMLIFFLAQKYFVEGISTTGIKG</sequence>
<dbReference type="CDD" id="cd06261">
    <property type="entry name" value="TM_PBP2"/>
    <property type="match status" value="1"/>
</dbReference>
<dbReference type="Gene3D" id="1.10.3720.10">
    <property type="entry name" value="MetI-like"/>
    <property type="match status" value="1"/>
</dbReference>
<keyword evidence="10" id="KW-1185">Reference proteome</keyword>
<reference evidence="9 10" key="1">
    <citation type="submission" date="2019-02" db="EMBL/GenBank/DDBJ databases">
        <title>Paenibacillus sp. nov., isolated from surface-sterilized tissue of Thalictrum simplex L.</title>
        <authorList>
            <person name="Tuo L."/>
        </authorList>
    </citation>
    <scope>NUCLEOTIDE SEQUENCE [LARGE SCALE GENOMIC DNA]</scope>
    <source>
        <strain evidence="9 10">N2SHLJ1</strain>
    </source>
</reference>
<dbReference type="EMBL" id="SIRE01000004">
    <property type="protein sequence ID" value="TBL80597.1"/>
    <property type="molecule type" value="Genomic_DNA"/>
</dbReference>
<dbReference type="OrthoDB" id="9771544at2"/>
<gene>
    <name evidence="9" type="ORF">EYB31_05040</name>
</gene>